<sequence>MQKRMLAKYHGRDAHTGAAIRPGDEIIYCTVTRTAWHTDEDFDYTPPVTVRPYQSDVLIIGGVEYFRNKAGRCVDAPCCGCCTI</sequence>
<name>A0A6J7WA15_9CAUD</name>
<organism evidence="1">
    <name type="scientific">uncultured Caudovirales phage</name>
    <dbReference type="NCBI Taxonomy" id="2100421"/>
    <lineage>
        <taxon>Viruses</taxon>
        <taxon>Duplodnaviria</taxon>
        <taxon>Heunggongvirae</taxon>
        <taxon>Uroviricota</taxon>
        <taxon>Caudoviricetes</taxon>
        <taxon>Peduoviridae</taxon>
        <taxon>Maltschvirus</taxon>
        <taxon>Maltschvirus maltsch</taxon>
    </lineage>
</organism>
<evidence type="ECO:0000313" key="1">
    <source>
        <dbReference type="EMBL" id="CAB5187465.1"/>
    </source>
</evidence>
<accession>A0A6J7WA15</accession>
<gene>
    <name evidence="1" type="ORF">UFOVP160_51</name>
</gene>
<reference evidence="1" key="1">
    <citation type="submission" date="2020-05" db="EMBL/GenBank/DDBJ databases">
        <authorList>
            <person name="Chiriac C."/>
            <person name="Salcher M."/>
            <person name="Ghai R."/>
            <person name="Kavagutti S V."/>
        </authorList>
    </citation>
    <scope>NUCLEOTIDE SEQUENCE</scope>
</reference>
<dbReference type="EMBL" id="LR798210">
    <property type="protein sequence ID" value="CAB5187465.1"/>
    <property type="molecule type" value="Genomic_DNA"/>
</dbReference>
<proteinExistence type="predicted"/>
<protein>
    <submittedName>
        <fullName evidence="1">Uncharacterized protein</fullName>
    </submittedName>
</protein>